<dbReference type="STRING" id="219572.A7J50_0136"/>
<keyword evidence="5" id="KW-0732">Signal</keyword>
<dbReference type="InterPro" id="IPR006260">
    <property type="entry name" value="TonB/TolA_C"/>
</dbReference>
<dbReference type="AlphaFoldDB" id="A0A172YUE0"/>
<gene>
    <name evidence="7" type="ORF">A7J50_0136</name>
</gene>
<dbReference type="SUPFAM" id="SSF74653">
    <property type="entry name" value="TolA/TonB C-terminal domain"/>
    <property type="match status" value="1"/>
</dbReference>
<dbReference type="Pfam" id="PF03544">
    <property type="entry name" value="TonB_C"/>
    <property type="match status" value="1"/>
</dbReference>
<name>A0A172YUE0_9PSED</name>
<evidence type="ECO:0000259" key="6">
    <source>
        <dbReference type="Pfam" id="PF03544"/>
    </source>
</evidence>
<dbReference type="KEGG" id="panr:A7J50_0136"/>
<dbReference type="InterPro" id="IPR037682">
    <property type="entry name" value="TonB_C"/>
</dbReference>
<organism evidence="7 8">
    <name type="scientific">Pseudomonas antarctica</name>
    <dbReference type="NCBI Taxonomy" id="219572"/>
    <lineage>
        <taxon>Bacteria</taxon>
        <taxon>Pseudomonadati</taxon>
        <taxon>Pseudomonadota</taxon>
        <taxon>Gammaproteobacteria</taxon>
        <taxon>Pseudomonadales</taxon>
        <taxon>Pseudomonadaceae</taxon>
        <taxon>Pseudomonas</taxon>
    </lineage>
</organism>
<evidence type="ECO:0000256" key="5">
    <source>
        <dbReference type="SAM" id="SignalP"/>
    </source>
</evidence>
<reference evidence="7 8" key="1">
    <citation type="submission" date="2016-05" db="EMBL/GenBank/DDBJ databases">
        <title>Complete genome sequence of Pseudomonas antarctica PAMC 27494.</title>
        <authorList>
            <person name="Lee J."/>
        </authorList>
    </citation>
    <scope>NUCLEOTIDE SEQUENCE [LARGE SCALE GENOMIC DNA]</scope>
    <source>
        <strain evidence="7 8">PAMC 27494</strain>
    </source>
</reference>
<evidence type="ECO:0000256" key="2">
    <source>
        <dbReference type="ARBA" id="ARBA00022692"/>
    </source>
</evidence>
<comment type="subcellular location">
    <subcellularLocation>
        <location evidence="1">Membrane</location>
        <topology evidence="1">Single-pass membrane protein</topology>
    </subcellularLocation>
</comment>
<evidence type="ECO:0000313" key="8">
    <source>
        <dbReference type="Proteomes" id="UP000077829"/>
    </source>
</evidence>
<feature type="chain" id="PRO_5008005062" description="TonB C-terminal domain-containing protein" evidence="5">
    <location>
        <begin position="19"/>
        <end position="208"/>
    </location>
</feature>
<evidence type="ECO:0000256" key="1">
    <source>
        <dbReference type="ARBA" id="ARBA00004167"/>
    </source>
</evidence>
<dbReference type="GO" id="GO:0016020">
    <property type="term" value="C:membrane"/>
    <property type="evidence" value="ECO:0007669"/>
    <property type="project" value="UniProtKB-SubCell"/>
</dbReference>
<evidence type="ECO:0000256" key="3">
    <source>
        <dbReference type="ARBA" id="ARBA00022989"/>
    </source>
</evidence>
<dbReference type="EMBL" id="CP015600">
    <property type="protein sequence ID" value="ANF83596.1"/>
    <property type="molecule type" value="Genomic_DNA"/>
</dbReference>
<sequence length="208" mass="23082" precursor="true">MRFIVLAAALLLSTPVLAEFAPEAISMAKPHYPATLTATQGHARISLNIHSDGTVSDVKALSATKPAFGAAAVEAATQWRFKSWAVTADRPAVIKAQNDMVFTPELPTTETVQLTFTQTTYQSCSALNEEVRHFRRDHPTRPLIAMKSFAITRVAVMFPALSGKDDYNEGLARADELENALPEIVRKCQAYPKRTYAEYLPRKLKRYL</sequence>
<feature type="signal peptide" evidence="5">
    <location>
        <begin position="1"/>
        <end position="18"/>
    </location>
</feature>
<keyword evidence="4" id="KW-0472">Membrane</keyword>
<keyword evidence="2" id="KW-0812">Transmembrane</keyword>
<dbReference type="GO" id="GO:0055085">
    <property type="term" value="P:transmembrane transport"/>
    <property type="evidence" value="ECO:0007669"/>
    <property type="project" value="InterPro"/>
</dbReference>
<accession>A0A172YUE0</accession>
<dbReference type="RefSeq" id="WP_064450096.1">
    <property type="nucleotide sequence ID" value="NZ_CP015600.1"/>
</dbReference>
<dbReference type="PATRIC" id="fig|219572.3.peg.135"/>
<protein>
    <recommendedName>
        <fullName evidence="6">TonB C-terminal domain-containing protein</fullName>
    </recommendedName>
</protein>
<proteinExistence type="predicted"/>
<dbReference type="NCBIfam" id="TIGR01352">
    <property type="entry name" value="tonB_Cterm"/>
    <property type="match status" value="1"/>
</dbReference>
<evidence type="ECO:0000256" key="4">
    <source>
        <dbReference type="ARBA" id="ARBA00023136"/>
    </source>
</evidence>
<evidence type="ECO:0000313" key="7">
    <source>
        <dbReference type="EMBL" id="ANF83596.1"/>
    </source>
</evidence>
<keyword evidence="3" id="KW-1133">Transmembrane helix</keyword>
<dbReference type="Proteomes" id="UP000077829">
    <property type="component" value="Chromosome"/>
</dbReference>
<feature type="domain" description="TonB C-terminal" evidence="6">
    <location>
        <begin position="30"/>
        <end position="82"/>
    </location>
</feature>
<dbReference type="Gene3D" id="3.30.2420.10">
    <property type="entry name" value="TonB"/>
    <property type="match status" value="1"/>
</dbReference>